<dbReference type="AlphaFoldDB" id="A0A7E5A184"/>
<feature type="transmembrane region" description="Helical" evidence="7">
    <location>
        <begin position="68"/>
        <end position="86"/>
    </location>
</feature>
<keyword evidence="5 7" id="KW-0472">Membrane</keyword>
<evidence type="ECO:0000313" key="8">
    <source>
        <dbReference type="Proteomes" id="UP000492821"/>
    </source>
</evidence>
<evidence type="ECO:0000256" key="1">
    <source>
        <dbReference type="ARBA" id="ARBA00004653"/>
    </source>
</evidence>
<evidence type="ECO:0000256" key="4">
    <source>
        <dbReference type="ARBA" id="ARBA00023034"/>
    </source>
</evidence>
<dbReference type="GO" id="GO:0005783">
    <property type="term" value="C:endoplasmic reticulum"/>
    <property type="evidence" value="ECO:0007669"/>
    <property type="project" value="TreeGrafter"/>
</dbReference>
<proteinExistence type="inferred from homology"/>
<feature type="transmembrane region" description="Helical" evidence="7">
    <location>
        <begin position="12"/>
        <end position="31"/>
    </location>
</feature>
<evidence type="ECO:0000256" key="3">
    <source>
        <dbReference type="ARBA" id="ARBA00022989"/>
    </source>
</evidence>
<evidence type="ECO:0000256" key="6">
    <source>
        <dbReference type="ARBA" id="ARBA00025799"/>
    </source>
</evidence>
<organism evidence="8 9">
    <name type="scientific">Panagrellus redivivus</name>
    <name type="common">Microworm</name>
    <dbReference type="NCBI Taxonomy" id="6233"/>
    <lineage>
        <taxon>Eukaryota</taxon>
        <taxon>Metazoa</taxon>
        <taxon>Ecdysozoa</taxon>
        <taxon>Nematoda</taxon>
        <taxon>Chromadorea</taxon>
        <taxon>Rhabditida</taxon>
        <taxon>Tylenchina</taxon>
        <taxon>Panagrolaimomorpha</taxon>
        <taxon>Panagrolaimoidea</taxon>
        <taxon>Panagrolaimidae</taxon>
        <taxon>Panagrellus</taxon>
    </lineage>
</organism>
<dbReference type="InterPro" id="IPR007305">
    <property type="entry name" value="Vesicle_transpt_Got1/SFT2"/>
</dbReference>
<reference evidence="9" key="2">
    <citation type="submission" date="2020-10" db="UniProtKB">
        <authorList>
            <consortium name="WormBaseParasite"/>
        </authorList>
    </citation>
    <scope>IDENTIFICATION</scope>
</reference>
<keyword evidence="4" id="KW-0333">Golgi apparatus</keyword>
<name>A0A7E5A184_PANRE</name>
<dbReference type="PANTHER" id="PTHR21493">
    <property type="entry name" value="CGI-141-RELATED/LIPASE CONTAINING PROTEIN"/>
    <property type="match status" value="1"/>
</dbReference>
<dbReference type="WBParaSite" id="Pan_g7609.t1">
    <property type="protein sequence ID" value="Pan_g7609.t1"/>
    <property type="gene ID" value="Pan_g7609"/>
</dbReference>
<dbReference type="InterPro" id="IPR045176">
    <property type="entry name" value="Got1"/>
</dbReference>
<dbReference type="GO" id="GO:0000139">
    <property type="term" value="C:Golgi membrane"/>
    <property type="evidence" value="ECO:0007669"/>
    <property type="project" value="UniProtKB-SubCell"/>
</dbReference>
<protein>
    <submittedName>
        <fullName evidence="9">Vesicle transport protein GOT1B</fullName>
    </submittedName>
</protein>
<evidence type="ECO:0000256" key="7">
    <source>
        <dbReference type="SAM" id="Phobius"/>
    </source>
</evidence>
<dbReference type="GO" id="GO:0042147">
    <property type="term" value="P:retrograde transport, endosome to Golgi"/>
    <property type="evidence" value="ECO:0007669"/>
    <property type="project" value="InterPro"/>
</dbReference>
<dbReference type="Pfam" id="PF04178">
    <property type="entry name" value="Got1"/>
    <property type="match status" value="1"/>
</dbReference>
<reference evidence="8" key="1">
    <citation type="journal article" date="2013" name="Genetics">
        <title>The draft genome and transcriptome of Panagrellus redivivus are shaped by the harsh demands of a free-living lifestyle.</title>
        <authorList>
            <person name="Srinivasan J."/>
            <person name="Dillman A.R."/>
            <person name="Macchietto M.G."/>
            <person name="Heikkinen L."/>
            <person name="Lakso M."/>
            <person name="Fracchia K.M."/>
            <person name="Antoshechkin I."/>
            <person name="Mortazavi A."/>
            <person name="Wong G."/>
            <person name="Sternberg P.W."/>
        </authorList>
    </citation>
    <scope>NUCLEOTIDE SEQUENCE [LARGE SCALE GENOMIC DNA]</scope>
    <source>
        <strain evidence="8">MT8872</strain>
    </source>
</reference>
<dbReference type="PANTHER" id="PTHR21493:SF9">
    <property type="entry name" value="GOLGI TRANSPORT PROTEIN 1-RELATED"/>
    <property type="match status" value="1"/>
</dbReference>
<sequence>MNFEISNQKQIGIGLSVFGVTFVFLGILLFFDGALLAIGNLLFIAGITLVIGFQRALLFFFQWHKVKGSALFFGGILVLLLGWPFIGMLIESWGFILLFGGFVPTVISFIRQLPIVGNLLYLPGIKQCVDRLAPEHKYPV</sequence>
<comment type="similarity">
    <text evidence="6">Belongs to the GOT1 family.</text>
</comment>
<evidence type="ECO:0000256" key="5">
    <source>
        <dbReference type="ARBA" id="ARBA00023136"/>
    </source>
</evidence>
<accession>A0A7E5A184</accession>
<comment type="subcellular location">
    <subcellularLocation>
        <location evidence="1">Golgi apparatus membrane</location>
        <topology evidence="1">Multi-pass membrane protein</topology>
    </subcellularLocation>
</comment>
<evidence type="ECO:0000313" key="9">
    <source>
        <dbReference type="WBParaSite" id="Pan_g7609.t1"/>
    </source>
</evidence>
<keyword evidence="2 7" id="KW-0812">Transmembrane</keyword>
<dbReference type="Proteomes" id="UP000492821">
    <property type="component" value="Unassembled WGS sequence"/>
</dbReference>
<dbReference type="GO" id="GO:0005829">
    <property type="term" value="C:cytosol"/>
    <property type="evidence" value="ECO:0007669"/>
    <property type="project" value="GOC"/>
</dbReference>
<dbReference type="GO" id="GO:0006888">
    <property type="term" value="P:endoplasmic reticulum to Golgi vesicle-mediated transport"/>
    <property type="evidence" value="ECO:0007669"/>
    <property type="project" value="InterPro"/>
</dbReference>
<keyword evidence="8" id="KW-1185">Reference proteome</keyword>
<keyword evidence="3 7" id="KW-1133">Transmembrane helix</keyword>
<evidence type="ECO:0000256" key="2">
    <source>
        <dbReference type="ARBA" id="ARBA00022692"/>
    </source>
</evidence>
<feature type="transmembrane region" description="Helical" evidence="7">
    <location>
        <begin position="37"/>
        <end position="61"/>
    </location>
</feature>